<proteinExistence type="predicted"/>
<evidence type="ECO:0000313" key="2">
    <source>
        <dbReference type="EMBL" id="KGM91708.1"/>
    </source>
</evidence>
<accession>A0A0A0HTU4</accession>
<dbReference type="GeneID" id="22588063"/>
<dbReference type="KEGG" id="pbn:PADG_12166"/>
<dbReference type="HOGENOM" id="CLU_193966_0_0_1"/>
<dbReference type="AlphaFoldDB" id="A0A0A0HTU4"/>
<dbReference type="Pfam" id="PF14474">
    <property type="entry name" value="RTC4"/>
    <property type="match status" value="1"/>
</dbReference>
<reference evidence="2 3" key="1">
    <citation type="journal article" date="2011" name="PLoS Genet.">
        <title>Comparative genomic analysis of human fungal pathogens causing paracoccidioidomycosis.</title>
        <authorList>
            <person name="Desjardins C.A."/>
            <person name="Champion M.D."/>
            <person name="Holder J.W."/>
            <person name="Muszewska A."/>
            <person name="Goldberg J."/>
            <person name="Bailao A.M."/>
            <person name="Brigido M.M."/>
            <person name="Ferreira M.E."/>
            <person name="Garcia A.M."/>
            <person name="Grynberg M."/>
            <person name="Gujja S."/>
            <person name="Heiman D.I."/>
            <person name="Henn M.R."/>
            <person name="Kodira C.D."/>
            <person name="Leon-Narvaez H."/>
            <person name="Longo L.V."/>
            <person name="Ma L.J."/>
            <person name="Malavazi I."/>
            <person name="Matsuo A.L."/>
            <person name="Morais F.V."/>
            <person name="Pereira M."/>
            <person name="Rodriguez-Brito S."/>
            <person name="Sakthikumar S."/>
            <person name="Salem-Izacc S.M."/>
            <person name="Sykes S.M."/>
            <person name="Teixeira M.M."/>
            <person name="Vallejo M.C."/>
            <person name="Walter M.E."/>
            <person name="Yandava C."/>
            <person name="Young S."/>
            <person name="Zeng Q."/>
            <person name="Zucker J."/>
            <person name="Felipe M.S."/>
            <person name="Goldman G.H."/>
            <person name="Haas B.J."/>
            <person name="McEwen J.G."/>
            <person name="Nino-Vega G."/>
            <person name="Puccia R."/>
            <person name="San-Blas G."/>
            <person name="Soares C.M."/>
            <person name="Birren B.W."/>
            <person name="Cuomo C.A."/>
        </authorList>
    </citation>
    <scope>NUCLEOTIDE SEQUENCE [LARGE SCALE GENOMIC DNA]</scope>
    <source>
        <strain evidence="2 3">Pb18</strain>
    </source>
</reference>
<dbReference type="OrthoDB" id="4188671at2759"/>
<protein>
    <recommendedName>
        <fullName evidence="1">Restriction of telomere capping protein 4 C-terminal domain-containing protein</fullName>
    </recommendedName>
</protein>
<organism evidence="2 3">
    <name type="scientific">Paracoccidioides brasiliensis (strain Pb18)</name>
    <dbReference type="NCBI Taxonomy" id="502780"/>
    <lineage>
        <taxon>Eukaryota</taxon>
        <taxon>Fungi</taxon>
        <taxon>Dikarya</taxon>
        <taxon>Ascomycota</taxon>
        <taxon>Pezizomycotina</taxon>
        <taxon>Eurotiomycetes</taxon>
        <taxon>Eurotiomycetidae</taxon>
        <taxon>Onygenales</taxon>
        <taxon>Ajellomycetaceae</taxon>
        <taxon>Paracoccidioides</taxon>
    </lineage>
</organism>
<dbReference type="VEuPathDB" id="FungiDB:PADG_12166"/>
<evidence type="ECO:0000313" key="3">
    <source>
        <dbReference type="Proteomes" id="UP000001628"/>
    </source>
</evidence>
<dbReference type="InterPro" id="IPR028094">
    <property type="entry name" value="RTC4_C"/>
</dbReference>
<gene>
    <name evidence="2" type="ORF">PADG_12166</name>
</gene>
<name>A0A0A0HTU4_PARBD</name>
<dbReference type="InParanoid" id="A0A0A0HTU4"/>
<dbReference type="RefSeq" id="XP_010762300.1">
    <property type="nucleotide sequence ID" value="XM_010763998.1"/>
</dbReference>
<dbReference type="EMBL" id="KN275965">
    <property type="protein sequence ID" value="KGM91708.1"/>
    <property type="molecule type" value="Genomic_DNA"/>
</dbReference>
<keyword evidence="3" id="KW-1185">Reference proteome</keyword>
<feature type="domain" description="Restriction of telomere capping protein 4 C-terminal" evidence="1">
    <location>
        <begin position="4"/>
        <end position="58"/>
    </location>
</feature>
<dbReference type="Proteomes" id="UP000001628">
    <property type="component" value="Unassembled WGS sequence"/>
</dbReference>
<evidence type="ECO:0000259" key="1">
    <source>
        <dbReference type="Pfam" id="PF14474"/>
    </source>
</evidence>
<sequence>MRFSNVVSHFKGASTCLAGIDSVVSKDDTVVYAQEVLIPELLEMSVQEDMSVDAKEGHQPSDSEEE</sequence>